<dbReference type="PROSITE" id="PS51892">
    <property type="entry name" value="SUBTILASE"/>
    <property type="match status" value="1"/>
</dbReference>
<dbReference type="SUPFAM" id="SSF52743">
    <property type="entry name" value="Subtilisin-like"/>
    <property type="match status" value="1"/>
</dbReference>
<evidence type="ECO:0000256" key="4">
    <source>
        <dbReference type="PROSITE-ProRule" id="PRU01240"/>
    </source>
</evidence>
<dbReference type="InterPro" id="IPR036852">
    <property type="entry name" value="Peptidase_S8/S53_dom_sf"/>
</dbReference>
<keyword evidence="7" id="KW-1185">Reference proteome</keyword>
<dbReference type="Gene3D" id="3.40.50.200">
    <property type="entry name" value="Peptidase S8/S53 domain"/>
    <property type="match status" value="1"/>
</dbReference>
<evidence type="ECO:0000256" key="1">
    <source>
        <dbReference type="ARBA" id="ARBA00022670"/>
    </source>
</evidence>
<dbReference type="PROSITE" id="PS00138">
    <property type="entry name" value="SUBTILASE_SER"/>
    <property type="match status" value="1"/>
</dbReference>
<dbReference type="AlphaFoldDB" id="A0A1Y1XPI8"/>
<dbReference type="InterPro" id="IPR023828">
    <property type="entry name" value="Peptidase_S8_Ser-AS"/>
</dbReference>
<evidence type="ECO:0000313" key="7">
    <source>
        <dbReference type="Proteomes" id="UP000193944"/>
    </source>
</evidence>
<comment type="similarity">
    <text evidence="4">Belongs to the peptidase S8 family.</text>
</comment>
<dbReference type="Pfam" id="PF00082">
    <property type="entry name" value="Peptidase_S8"/>
    <property type="match status" value="1"/>
</dbReference>
<evidence type="ECO:0000259" key="5">
    <source>
        <dbReference type="Pfam" id="PF00082"/>
    </source>
</evidence>
<dbReference type="EMBL" id="MCFG01000006">
    <property type="protein sequence ID" value="ORX87663.1"/>
    <property type="molecule type" value="Genomic_DNA"/>
</dbReference>
<dbReference type="OrthoDB" id="19448at2759"/>
<comment type="caution">
    <text evidence="4">Lacks conserved residue(s) required for the propagation of feature annotation.</text>
</comment>
<accession>A0A1Y1XPI8</accession>
<keyword evidence="1" id="KW-0645">Protease</keyword>
<feature type="domain" description="Peptidase S8/S53" evidence="5">
    <location>
        <begin position="6"/>
        <end position="77"/>
    </location>
</feature>
<dbReference type="Proteomes" id="UP000193944">
    <property type="component" value="Unassembled WGS sequence"/>
</dbReference>
<organism evidence="6 7">
    <name type="scientific">Anaeromyces robustus</name>
    <dbReference type="NCBI Taxonomy" id="1754192"/>
    <lineage>
        <taxon>Eukaryota</taxon>
        <taxon>Fungi</taxon>
        <taxon>Fungi incertae sedis</taxon>
        <taxon>Chytridiomycota</taxon>
        <taxon>Chytridiomycota incertae sedis</taxon>
        <taxon>Neocallimastigomycetes</taxon>
        <taxon>Neocallimastigales</taxon>
        <taxon>Neocallimastigaceae</taxon>
        <taxon>Anaeromyces</taxon>
    </lineage>
</organism>
<evidence type="ECO:0000256" key="3">
    <source>
        <dbReference type="ARBA" id="ARBA00022825"/>
    </source>
</evidence>
<feature type="non-terminal residue" evidence="6">
    <location>
        <position position="100"/>
    </location>
</feature>
<dbReference type="InterPro" id="IPR000209">
    <property type="entry name" value="Peptidase_S8/S53_dom"/>
</dbReference>
<reference evidence="6 7" key="2">
    <citation type="submission" date="2016-08" db="EMBL/GenBank/DDBJ databases">
        <title>Pervasive Adenine N6-methylation of Active Genes in Fungi.</title>
        <authorList>
            <consortium name="DOE Joint Genome Institute"/>
            <person name="Mondo S.J."/>
            <person name="Dannebaum R.O."/>
            <person name="Kuo R.C."/>
            <person name="Labutti K."/>
            <person name="Haridas S."/>
            <person name="Kuo A."/>
            <person name="Salamov A."/>
            <person name="Ahrendt S.R."/>
            <person name="Lipzen A."/>
            <person name="Sullivan W."/>
            <person name="Andreopoulos W.B."/>
            <person name="Clum A."/>
            <person name="Lindquist E."/>
            <person name="Daum C."/>
            <person name="Ramamoorthy G.K."/>
            <person name="Gryganskyi A."/>
            <person name="Culley D."/>
            <person name="Magnuson J.K."/>
            <person name="James T.Y."/>
            <person name="O'Malley M.A."/>
            <person name="Stajich J.E."/>
            <person name="Spatafora J.W."/>
            <person name="Visel A."/>
            <person name="Grigoriev I.V."/>
        </authorList>
    </citation>
    <scope>NUCLEOTIDE SEQUENCE [LARGE SCALE GENOMIC DNA]</scope>
    <source>
        <strain evidence="6 7">S4</strain>
    </source>
</reference>
<dbReference type="STRING" id="1754192.A0A1Y1XPI8"/>
<proteinExistence type="inferred from homology"/>
<sequence>MENIYEIADYSNFGKCVDLFAPGTVIITNKNNEIIANVFGTSFSSPFVAGLAATIMAENSDIEFDYESLKNKLIELSVKDAIKGLDDETPNRLANNGKHS</sequence>
<gene>
    <name evidence="6" type="ORF">BCR32DRAFT_197733</name>
</gene>
<keyword evidence="3" id="KW-0720">Serine protease</keyword>
<protein>
    <recommendedName>
        <fullName evidence="5">Peptidase S8/S53 domain-containing protein</fullName>
    </recommendedName>
</protein>
<dbReference type="GO" id="GO:0006508">
    <property type="term" value="P:proteolysis"/>
    <property type="evidence" value="ECO:0007669"/>
    <property type="project" value="UniProtKB-KW"/>
</dbReference>
<comment type="caution">
    <text evidence="6">The sequence shown here is derived from an EMBL/GenBank/DDBJ whole genome shotgun (WGS) entry which is preliminary data.</text>
</comment>
<evidence type="ECO:0000313" key="6">
    <source>
        <dbReference type="EMBL" id="ORX87663.1"/>
    </source>
</evidence>
<keyword evidence="2" id="KW-0378">Hydrolase</keyword>
<name>A0A1Y1XPI8_9FUNG</name>
<evidence type="ECO:0000256" key="2">
    <source>
        <dbReference type="ARBA" id="ARBA00022801"/>
    </source>
</evidence>
<reference evidence="6 7" key="1">
    <citation type="submission" date="2016-08" db="EMBL/GenBank/DDBJ databases">
        <title>A Parts List for Fungal Cellulosomes Revealed by Comparative Genomics.</title>
        <authorList>
            <consortium name="DOE Joint Genome Institute"/>
            <person name="Haitjema C.H."/>
            <person name="Gilmore S.P."/>
            <person name="Henske J.K."/>
            <person name="Solomon K.V."/>
            <person name="De Groot R."/>
            <person name="Kuo A."/>
            <person name="Mondo S.J."/>
            <person name="Salamov A.A."/>
            <person name="Labutti K."/>
            <person name="Zhao Z."/>
            <person name="Chiniquy J."/>
            <person name="Barry K."/>
            <person name="Brewer H.M."/>
            <person name="Purvine S.O."/>
            <person name="Wright A.T."/>
            <person name="Boxma B."/>
            <person name="Van Alen T."/>
            <person name="Hackstein J.H."/>
            <person name="Baker S.E."/>
            <person name="Grigoriev I.V."/>
            <person name="O'Malley M.A."/>
        </authorList>
    </citation>
    <scope>NUCLEOTIDE SEQUENCE [LARGE SCALE GENOMIC DNA]</scope>
    <source>
        <strain evidence="6 7">S4</strain>
    </source>
</reference>
<dbReference type="GO" id="GO:0004252">
    <property type="term" value="F:serine-type endopeptidase activity"/>
    <property type="evidence" value="ECO:0007669"/>
    <property type="project" value="InterPro"/>
</dbReference>